<gene>
    <name evidence="1" type="ORF">LV75_003847</name>
</gene>
<dbReference type="Proteomes" id="UP001205185">
    <property type="component" value="Unassembled WGS sequence"/>
</dbReference>
<comment type="caution">
    <text evidence="1">The sequence shown here is derived from an EMBL/GenBank/DDBJ whole genome shotgun (WGS) entry which is preliminary data.</text>
</comment>
<evidence type="ECO:0000313" key="2">
    <source>
        <dbReference type="Proteomes" id="UP001205185"/>
    </source>
</evidence>
<evidence type="ECO:0000313" key="1">
    <source>
        <dbReference type="EMBL" id="MCP2271333.1"/>
    </source>
</evidence>
<dbReference type="SUPFAM" id="SSF52540">
    <property type="entry name" value="P-loop containing nucleoside triphosphate hydrolases"/>
    <property type="match status" value="1"/>
</dbReference>
<organism evidence="1 2">
    <name type="scientific">Actinokineospora diospyrosa</name>
    <dbReference type="NCBI Taxonomy" id="103728"/>
    <lineage>
        <taxon>Bacteria</taxon>
        <taxon>Bacillati</taxon>
        <taxon>Actinomycetota</taxon>
        <taxon>Actinomycetes</taxon>
        <taxon>Pseudonocardiales</taxon>
        <taxon>Pseudonocardiaceae</taxon>
        <taxon>Actinokineospora</taxon>
    </lineage>
</organism>
<sequence length="189" mass="20979">MWQWSPIGRHADVGAVLVTGCSGSGKTSVAAELTRRGLDAVDADNVLAAWLDRTGKPVWLPDDADPAWFSEHTWSWDLELLDELVDGPGIRYVCGNADNVALAWPRFDRAYLLVIDETTMVTRLDNPGRDHDFGRASGQRTWLRNWCPQYQQQVTALGAIPVDARQPLSAVVDAITGAAEQARQWPDRR</sequence>
<reference evidence="1 2" key="1">
    <citation type="submission" date="2022-06" db="EMBL/GenBank/DDBJ databases">
        <title>Genomic Encyclopedia of Archaeal and Bacterial Type Strains, Phase II (KMG-II): from individual species to whole genera.</title>
        <authorList>
            <person name="Goeker M."/>
        </authorList>
    </citation>
    <scope>NUCLEOTIDE SEQUENCE [LARGE SCALE GENOMIC DNA]</scope>
    <source>
        <strain evidence="1 2">DSM 44255</strain>
    </source>
</reference>
<dbReference type="InterPro" id="IPR027417">
    <property type="entry name" value="P-loop_NTPase"/>
</dbReference>
<dbReference type="EMBL" id="JAMTCO010000009">
    <property type="protein sequence ID" value="MCP2271333.1"/>
    <property type="molecule type" value="Genomic_DNA"/>
</dbReference>
<protein>
    <submittedName>
        <fullName evidence="1">AAA domain-containing protein</fullName>
    </submittedName>
</protein>
<accession>A0ABT1IFB5</accession>
<proteinExistence type="predicted"/>
<name>A0ABT1IFB5_9PSEU</name>
<keyword evidence="2" id="KW-1185">Reference proteome</keyword>
<dbReference type="Gene3D" id="3.40.50.300">
    <property type="entry name" value="P-loop containing nucleotide triphosphate hydrolases"/>
    <property type="match status" value="1"/>
</dbReference>